<dbReference type="RefSeq" id="YP_009011477.1">
    <property type="nucleotide sequence ID" value="NC_023688.1"/>
</dbReference>
<dbReference type="OrthoDB" id="23638at10239"/>
<organism evidence="1 2">
    <name type="scientific">Aeromonas phage PX29</name>
    <dbReference type="NCBI Taxonomy" id="926067"/>
    <lineage>
        <taxon>Viruses</taxon>
        <taxon>Duplodnaviria</taxon>
        <taxon>Heunggongvirae</taxon>
        <taxon>Uroviricota</taxon>
        <taxon>Caudoviricetes</taxon>
        <taxon>Pantevenvirales</taxon>
        <taxon>Straboviridae</taxon>
        <taxon>Angelvirus</taxon>
        <taxon>Angelvirus px29</taxon>
    </lineage>
</organism>
<dbReference type="Proteomes" id="UP000008726">
    <property type="component" value="Segment"/>
</dbReference>
<proteinExistence type="predicted"/>
<reference evidence="1 2" key="1">
    <citation type="journal article" date="2010" name="Virol. J.">
        <title>Genomes of the T4-related bacteriophages as windows on microbial genome evolution.</title>
        <authorList>
            <person name="Petrov V.M."/>
            <person name="Ratnayaka S."/>
            <person name="Nolan J.M."/>
            <person name="Miller E.S."/>
            <person name="Karam J.D."/>
        </authorList>
    </citation>
    <scope>NUCLEOTIDE SEQUENCE [LARGE SCALE GENOMIC DNA]</scope>
</reference>
<protein>
    <submittedName>
        <fullName evidence="1">Uncharacterized protein</fullName>
    </submittedName>
</protein>
<dbReference type="GeneID" id="18559972"/>
<keyword evidence="2" id="KW-1185">Reference proteome</keyword>
<gene>
    <name evidence="1" type="ORF">PX29p048</name>
</gene>
<dbReference type="KEGG" id="vg:18559972"/>
<accession>E5DPY1</accession>
<evidence type="ECO:0000313" key="1">
    <source>
        <dbReference type="EMBL" id="ADQ52767.1"/>
    </source>
</evidence>
<name>E5DPY1_9CAUD</name>
<evidence type="ECO:0000313" key="2">
    <source>
        <dbReference type="Proteomes" id="UP000008726"/>
    </source>
</evidence>
<sequence>MFRYSEDKKKVEIGNVVRVKGLQGVLTEVTSNSIKITIGEIAYSELVFENGRWRNAKDPIGRPMYLIHMSDYTIENEELFYTNRSVINVGDFVDEMKVVAETGITLLWDKISSKVEGVRIGIIEADPCLILIDNKGMAHYAIAVESGDYEAVQLYSTNDGSLEHVLDLPWRYD</sequence>
<dbReference type="EMBL" id="GU396103">
    <property type="protein sequence ID" value="ADQ52767.1"/>
    <property type="molecule type" value="Genomic_DNA"/>
</dbReference>